<dbReference type="STRING" id="301302.ERS852420_02250"/>
<protein>
    <recommendedName>
        <fullName evidence="6">Aspartyl/glutamyl-tRNA(Asn/Gln) amidotransferase subunit C</fullName>
        <shortName evidence="6">Asp/Glu-ADT subunit C</shortName>
        <ecNumber evidence="6">6.3.5.-</ecNumber>
    </recommendedName>
</protein>
<dbReference type="Pfam" id="PF02686">
    <property type="entry name" value="GatC"/>
    <property type="match status" value="1"/>
</dbReference>
<dbReference type="Proteomes" id="UP000049979">
    <property type="component" value="Unassembled WGS sequence"/>
</dbReference>
<comment type="similarity">
    <text evidence="1 6">Belongs to the GatC family.</text>
</comment>
<evidence type="ECO:0000256" key="1">
    <source>
        <dbReference type="ARBA" id="ARBA00010757"/>
    </source>
</evidence>
<dbReference type="NCBIfam" id="TIGR00135">
    <property type="entry name" value="gatC"/>
    <property type="match status" value="1"/>
</dbReference>
<dbReference type="Gene3D" id="1.10.20.60">
    <property type="entry name" value="Glu-tRNAGln amidotransferase C subunit, N-terminal domain"/>
    <property type="match status" value="1"/>
</dbReference>
<organism evidence="8 9">
    <name type="scientific">Roseburia faecis</name>
    <dbReference type="NCBI Taxonomy" id="301302"/>
    <lineage>
        <taxon>Bacteria</taxon>
        <taxon>Bacillati</taxon>
        <taxon>Bacillota</taxon>
        <taxon>Clostridia</taxon>
        <taxon>Lachnospirales</taxon>
        <taxon>Lachnospiraceae</taxon>
        <taxon>Roseburia</taxon>
    </lineage>
</organism>
<keyword evidence="9" id="KW-1185">Reference proteome</keyword>
<dbReference type="EC" id="6.3.5.-" evidence="6"/>
<dbReference type="GO" id="GO:0006412">
    <property type="term" value="P:translation"/>
    <property type="evidence" value="ECO:0007669"/>
    <property type="project" value="UniProtKB-UniRule"/>
</dbReference>
<dbReference type="GO" id="GO:0006450">
    <property type="term" value="P:regulation of translational fidelity"/>
    <property type="evidence" value="ECO:0007669"/>
    <property type="project" value="InterPro"/>
</dbReference>
<dbReference type="AlphaFoldDB" id="A0A0M6WJY2"/>
<reference evidence="9" key="1">
    <citation type="submission" date="2015-05" db="EMBL/GenBank/DDBJ databases">
        <authorList>
            <consortium name="Pathogen Informatics"/>
        </authorList>
    </citation>
    <scope>NUCLEOTIDE SEQUENCE [LARGE SCALE GENOMIC DNA]</scope>
    <source>
        <strain evidence="9">M72</strain>
    </source>
</reference>
<evidence type="ECO:0000256" key="7">
    <source>
        <dbReference type="SAM" id="MobiDB-lite"/>
    </source>
</evidence>
<dbReference type="HAMAP" id="MF_00122">
    <property type="entry name" value="GatC"/>
    <property type="match status" value="1"/>
</dbReference>
<dbReference type="InterPro" id="IPR003837">
    <property type="entry name" value="GatC"/>
</dbReference>
<feature type="region of interest" description="Disordered" evidence="7">
    <location>
        <begin position="71"/>
        <end position="97"/>
    </location>
</feature>
<dbReference type="GO" id="GO:0050567">
    <property type="term" value="F:glutaminyl-tRNA synthase (glutamine-hydrolyzing) activity"/>
    <property type="evidence" value="ECO:0007669"/>
    <property type="project" value="UniProtKB-UniRule"/>
</dbReference>
<comment type="catalytic activity">
    <reaction evidence="5 6">
        <text>L-glutamyl-tRNA(Gln) + L-glutamine + ATP + H2O = L-glutaminyl-tRNA(Gln) + L-glutamate + ADP + phosphate + H(+)</text>
        <dbReference type="Rhea" id="RHEA:17521"/>
        <dbReference type="Rhea" id="RHEA-COMP:9681"/>
        <dbReference type="Rhea" id="RHEA-COMP:9684"/>
        <dbReference type="ChEBI" id="CHEBI:15377"/>
        <dbReference type="ChEBI" id="CHEBI:15378"/>
        <dbReference type="ChEBI" id="CHEBI:29985"/>
        <dbReference type="ChEBI" id="CHEBI:30616"/>
        <dbReference type="ChEBI" id="CHEBI:43474"/>
        <dbReference type="ChEBI" id="CHEBI:58359"/>
        <dbReference type="ChEBI" id="CHEBI:78520"/>
        <dbReference type="ChEBI" id="CHEBI:78521"/>
        <dbReference type="ChEBI" id="CHEBI:456216"/>
    </reaction>
</comment>
<evidence type="ECO:0000313" key="8">
    <source>
        <dbReference type="EMBL" id="CRL37222.1"/>
    </source>
</evidence>
<keyword evidence="6" id="KW-0648">Protein biosynthesis</keyword>
<dbReference type="InterPro" id="IPR036113">
    <property type="entry name" value="Asp/Glu-ADT_sf_sub_c"/>
</dbReference>
<comment type="catalytic activity">
    <reaction evidence="4 6">
        <text>L-aspartyl-tRNA(Asn) + L-glutamine + ATP + H2O = L-asparaginyl-tRNA(Asn) + L-glutamate + ADP + phosphate + 2 H(+)</text>
        <dbReference type="Rhea" id="RHEA:14513"/>
        <dbReference type="Rhea" id="RHEA-COMP:9674"/>
        <dbReference type="Rhea" id="RHEA-COMP:9677"/>
        <dbReference type="ChEBI" id="CHEBI:15377"/>
        <dbReference type="ChEBI" id="CHEBI:15378"/>
        <dbReference type="ChEBI" id="CHEBI:29985"/>
        <dbReference type="ChEBI" id="CHEBI:30616"/>
        <dbReference type="ChEBI" id="CHEBI:43474"/>
        <dbReference type="ChEBI" id="CHEBI:58359"/>
        <dbReference type="ChEBI" id="CHEBI:78515"/>
        <dbReference type="ChEBI" id="CHEBI:78516"/>
        <dbReference type="ChEBI" id="CHEBI:456216"/>
    </reaction>
</comment>
<comment type="function">
    <text evidence="3 6">Allows the formation of correctly charged Asn-tRNA(Asn) or Gln-tRNA(Gln) through the transamidation of misacylated Asp-tRNA(Asn) or Glu-tRNA(Gln) in organisms which lack either or both of asparaginyl-tRNA or glutaminyl-tRNA synthetases. The reaction takes place in the presence of glutamine and ATP through an activated phospho-Asp-tRNA(Asn) or phospho-Glu-tRNA(Gln).</text>
</comment>
<comment type="subunit">
    <text evidence="2 6">Heterotrimer of A, B and C subunits.</text>
</comment>
<evidence type="ECO:0000256" key="2">
    <source>
        <dbReference type="ARBA" id="ARBA00011123"/>
    </source>
</evidence>
<keyword evidence="6" id="KW-0547">Nucleotide-binding</keyword>
<dbReference type="GO" id="GO:0050566">
    <property type="term" value="F:asparaginyl-tRNA synthase (glutamine-hydrolyzing) activity"/>
    <property type="evidence" value="ECO:0007669"/>
    <property type="project" value="RHEA"/>
</dbReference>
<evidence type="ECO:0000313" key="9">
    <source>
        <dbReference type="Proteomes" id="UP000049979"/>
    </source>
</evidence>
<dbReference type="OrthoDB" id="9813938at2"/>
<dbReference type="EMBL" id="CVRR01000016">
    <property type="protein sequence ID" value="CRL37222.1"/>
    <property type="molecule type" value="Genomic_DNA"/>
</dbReference>
<evidence type="ECO:0000256" key="4">
    <source>
        <dbReference type="ARBA" id="ARBA00047380"/>
    </source>
</evidence>
<proteinExistence type="inferred from homology"/>
<accession>A0A0M6WJY2</accession>
<dbReference type="GO" id="GO:0005524">
    <property type="term" value="F:ATP binding"/>
    <property type="evidence" value="ECO:0007669"/>
    <property type="project" value="UniProtKB-KW"/>
</dbReference>
<dbReference type="GO" id="GO:0070681">
    <property type="term" value="P:glutaminyl-tRNAGln biosynthesis via transamidation"/>
    <property type="evidence" value="ECO:0007669"/>
    <property type="project" value="TreeGrafter"/>
</dbReference>
<dbReference type="PANTHER" id="PTHR15004">
    <property type="entry name" value="GLUTAMYL-TRNA(GLN) AMIDOTRANSFERASE SUBUNIT C, MITOCHONDRIAL"/>
    <property type="match status" value="1"/>
</dbReference>
<dbReference type="PANTHER" id="PTHR15004:SF0">
    <property type="entry name" value="GLUTAMYL-TRNA(GLN) AMIDOTRANSFERASE SUBUNIT C, MITOCHONDRIAL"/>
    <property type="match status" value="1"/>
</dbReference>
<keyword evidence="6" id="KW-0436">Ligase</keyword>
<gene>
    <name evidence="6" type="primary">gatC</name>
    <name evidence="8" type="ORF">M72_28101</name>
</gene>
<evidence type="ECO:0000256" key="5">
    <source>
        <dbReference type="ARBA" id="ARBA00047913"/>
    </source>
</evidence>
<name>A0A0M6WJY2_9FIRM</name>
<dbReference type="SUPFAM" id="SSF141000">
    <property type="entry name" value="Glu-tRNAGln amidotransferase C subunit"/>
    <property type="match status" value="1"/>
</dbReference>
<evidence type="ECO:0000256" key="3">
    <source>
        <dbReference type="ARBA" id="ARBA00024799"/>
    </source>
</evidence>
<dbReference type="RefSeq" id="WP_022047121.1">
    <property type="nucleotide sequence ID" value="NZ_CP173697.1"/>
</dbReference>
<keyword evidence="6" id="KW-0067">ATP-binding</keyword>
<sequence length="97" mass="10861">MANVISDETMEYVGILAKLELSDAEKEAAKKDMESMLDYIDKLNKLDTSNVEPMSHVFPVQNVFREDVVENGDGGEDTLANAPERRDRAFVVPKTVE</sequence>
<evidence type="ECO:0000256" key="6">
    <source>
        <dbReference type="HAMAP-Rule" id="MF_00122"/>
    </source>
</evidence>